<dbReference type="Pfam" id="PF13177">
    <property type="entry name" value="DNA_pol3_delta2"/>
    <property type="match status" value="1"/>
</dbReference>
<gene>
    <name evidence="11" type="primary">dnaX</name>
    <name evidence="14" type="ORF">B193_0423</name>
</gene>
<keyword evidence="8 11" id="KW-0067">ATP-binding</keyword>
<protein>
    <recommendedName>
        <fullName evidence="11">DNA polymerase III subunit gamma/tau</fullName>
        <ecNumber evidence="11">2.7.7.7</ecNumber>
    </recommendedName>
</protein>
<dbReference type="GO" id="GO:0006261">
    <property type="term" value="P:DNA-templated DNA replication"/>
    <property type="evidence" value="ECO:0007669"/>
    <property type="project" value="TreeGrafter"/>
</dbReference>
<feature type="compositionally biased region" description="Gly residues" evidence="12">
    <location>
        <begin position="381"/>
        <end position="402"/>
    </location>
</feature>
<dbReference type="NCBIfam" id="TIGR02397">
    <property type="entry name" value="dnaX_nterm"/>
    <property type="match status" value="1"/>
</dbReference>
<evidence type="ECO:0000256" key="10">
    <source>
        <dbReference type="ARBA" id="ARBA00049244"/>
    </source>
</evidence>
<dbReference type="FunFam" id="3.40.50.300:FF:000014">
    <property type="entry name" value="DNA polymerase III subunit gamma/tau"/>
    <property type="match status" value="1"/>
</dbReference>
<evidence type="ECO:0000313" key="14">
    <source>
        <dbReference type="EMBL" id="EKO40877.1"/>
    </source>
</evidence>
<dbReference type="GO" id="GO:0003887">
    <property type="term" value="F:DNA-directed DNA polymerase activity"/>
    <property type="evidence" value="ECO:0007669"/>
    <property type="project" value="UniProtKB-KW"/>
</dbReference>
<evidence type="ECO:0000256" key="12">
    <source>
        <dbReference type="SAM" id="MobiDB-lite"/>
    </source>
</evidence>
<dbReference type="InterPro" id="IPR003593">
    <property type="entry name" value="AAA+_ATPase"/>
</dbReference>
<evidence type="ECO:0000256" key="8">
    <source>
        <dbReference type="ARBA" id="ARBA00022840"/>
    </source>
</evidence>
<organism evidence="14 15">
    <name type="scientific">Solidesulfovibrio magneticus str. Maddingley MBC34</name>
    <dbReference type="NCBI Taxonomy" id="1206767"/>
    <lineage>
        <taxon>Bacteria</taxon>
        <taxon>Pseudomonadati</taxon>
        <taxon>Thermodesulfobacteriota</taxon>
        <taxon>Desulfovibrionia</taxon>
        <taxon>Desulfovibrionales</taxon>
        <taxon>Desulfovibrionaceae</taxon>
        <taxon>Solidesulfovibrio</taxon>
    </lineage>
</organism>
<keyword evidence="2 11" id="KW-0808">Transferase</keyword>
<dbReference type="InterPro" id="IPR027417">
    <property type="entry name" value="P-loop_NTPase"/>
</dbReference>
<dbReference type="Gene3D" id="1.20.272.10">
    <property type="match status" value="1"/>
</dbReference>
<dbReference type="CDD" id="cd00009">
    <property type="entry name" value="AAA"/>
    <property type="match status" value="1"/>
</dbReference>
<reference evidence="14 15" key="1">
    <citation type="submission" date="2012-07" db="EMBL/GenBank/DDBJ databases">
        <title>Draft genome sequence of Desulfovibrio magneticus str. Maddingley MBC34 obtained from a metagenomic sequence of a methanogenic enrichment isolated from coal-seam formation water in Victoria, Australia.</title>
        <authorList>
            <person name="Greenfield P."/>
            <person name="Hendry P."/>
            <person name="Li D."/>
            <person name="Rosewarne C.P."/>
            <person name="Tran-Dinh N."/>
            <person name="Elbourne L.D.H."/>
            <person name="Paulsen I.T."/>
            <person name="Midgley D.J."/>
        </authorList>
    </citation>
    <scope>NUCLEOTIDE SEQUENCE [LARGE SCALE GENOMIC DNA]</scope>
    <source>
        <strain evidence="15">Maddingley MBC34</strain>
    </source>
</reference>
<dbReference type="GO" id="GO:0046872">
    <property type="term" value="F:metal ion binding"/>
    <property type="evidence" value="ECO:0007669"/>
    <property type="project" value="UniProtKB-KW"/>
</dbReference>
<comment type="caution">
    <text evidence="14">The sequence shown here is derived from an EMBL/GenBank/DDBJ whole genome shotgun (WGS) entry which is preliminary data.</text>
</comment>
<dbReference type="SUPFAM" id="SSF52540">
    <property type="entry name" value="P-loop containing nucleoside triphosphate hydrolases"/>
    <property type="match status" value="1"/>
</dbReference>
<feature type="compositionally biased region" description="Low complexity" evidence="12">
    <location>
        <begin position="406"/>
        <end position="419"/>
    </location>
</feature>
<keyword evidence="9 11" id="KW-0239">DNA-directed DNA polymerase</keyword>
<accession>K6FQN3</accession>
<dbReference type="GO" id="GO:0003677">
    <property type="term" value="F:DNA binding"/>
    <property type="evidence" value="ECO:0007669"/>
    <property type="project" value="InterPro"/>
</dbReference>
<comment type="catalytic activity">
    <reaction evidence="10 11">
        <text>DNA(n) + a 2'-deoxyribonucleoside 5'-triphosphate = DNA(n+1) + diphosphate</text>
        <dbReference type="Rhea" id="RHEA:22508"/>
        <dbReference type="Rhea" id="RHEA-COMP:17339"/>
        <dbReference type="Rhea" id="RHEA-COMP:17340"/>
        <dbReference type="ChEBI" id="CHEBI:33019"/>
        <dbReference type="ChEBI" id="CHEBI:61560"/>
        <dbReference type="ChEBI" id="CHEBI:173112"/>
        <dbReference type="EC" id="2.7.7.7"/>
    </reaction>
</comment>
<evidence type="ECO:0000256" key="1">
    <source>
        <dbReference type="ARBA" id="ARBA00006360"/>
    </source>
</evidence>
<keyword evidence="5" id="KW-0479">Metal-binding</keyword>
<dbReference type="EC" id="2.7.7.7" evidence="11"/>
<dbReference type="GO" id="GO:0005524">
    <property type="term" value="F:ATP binding"/>
    <property type="evidence" value="ECO:0007669"/>
    <property type="project" value="UniProtKB-KW"/>
</dbReference>
<dbReference type="SMART" id="SM00382">
    <property type="entry name" value="AAA"/>
    <property type="match status" value="1"/>
</dbReference>
<keyword evidence="3 11" id="KW-0548">Nucleotidyltransferase</keyword>
<dbReference type="PANTHER" id="PTHR11669:SF0">
    <property type="entry name" value="PROTEIN STICHEL-LIKE 2"/>
    <property type="match status" value="1"/>
</dbReference>
<dbReference type="InterPro" id="IPR012763">
    <property type="entry name" value="DNA_pol_III_sug/sutau_N"/>
</dbReference>
<proteinExistence type="inferred from homology"/>
<comment type="subunit">
    <text evidence="11">DNA polymerase III contains a core (composed of alpha, epsilon and theta chains) that associates with a tau subunit. This core dimerizes to form the POLIII' complex. PolIII' associates with the gamma complex (composed of gamma, delta, delta', psi and chi chains) and with the beta chain to form the complete DNA polymerase III complex.</text>
</comment>
<dbReference type="InterPro" id="IPR001270">
    <property type="entry name" value="ClpA/B"/>
</dbReference>
<evidence type="ECO:0000256" key="5">
    <source>
        <dbReference type="ARBA" id="ARBA00022723"/>
    </source>
</evidence>
<dbReference type="EMBL" id="ALAO01000043">
    <property type="protein sequence ID" value="EKO40877.1"/>
    <property type="molecule type" value="Genomic_DNA"/>
</dbReference>
<evidence type="ECO:0000256" key="11">
    <source>
        <dbReference type="RuleBase" id="RU364063"/>
    </source>
</evidence>
<dbReference type="Pfam" id="PF12169">
    <property type="entry name" value="DNA_pol3_gamma3"/>
    <property type="match status" value="1"/>
</dbReference>
<evidence type="ECO:0000256" key="9">
    <source>
        <dbReference type="ARBA" id="ARBA00022932"/>
    </source>
</evidence>
<dbReference type="Gene3D" id="1.10.8.60">
    <property type="match status" value="1"/>
</dbReference>
<keyword evidence="4 11" id="KW-0235">DNA replication</keyword>
<evidence type="ECO:0000256" key="6">
    <source>
        <dbReference type="ARBA" id="ARBA00022741"/>
    </source>
</evidence>
<dbReference type="InterPro" id="IPR008921">
    <property type="entry name" value="DNA_pol3_clamp-load_cplx_C"/>
</dbReference>
<dbReference type="Gene3D" id="3.40.50.300">
    <property type="entry name" value="P-loop containing nucleotide triphosphate hydrolases"/>
    <property type="match status" value="1"/>
</dbReference>
<dbReference type="CDD" id="cd18137">
    <property type="entry name" value="HLD_clamp_pol_III_gamma_tau"/>
    <property type="match status" value="1"/>
</dbReference>
<dbReference type="Pfam" id="PF22608">
    <property type="entry name" value="DNAX_ATPase_lid"/>
    <property type="match status" value="1"/>
</dbReference>
<keyword evidence="7" id="KW-0862">Zinc</keyword>
<evidence type="ECO:0000256" key="7">
    <source>
        <dbReference type="ARBA" id="ARBA00022833"/>
    </source>
</evidence>
<evidence type="ECO:0000256" key="2">
    <source>
        <dbReference type="ARBA" id="ARBA00022679"/>
    </source>
</evidence>
<keyword evidence="6 11" id="KW-0547">Nucleotide-binding</keyword>
<comment type="similarity">
    <text evidence="1 11">Belongs to the DnaX/STICHEL family.</text>
</comment>
<dbReference type="GO" id="GO:0009360">
    <property type="term" value="C:DNA polymerase III complex"/>
    <property type="evidence" value="ECO:0007669"/>
    <property type="project" value="InterPro"/>
</dbReference>
<sequence length="651" mass="68523">MSTISLTAKYRPQRFADVAGQDAVKRILSRAAAEDRIAPAYLFSGTRGVGKTTLARVLAKALNCETAPTGEPCNVCSQCRQITAGVSPDVIEIDAATHGKVDDARRLKEDVGYAPLNSRYKVFIIDEAHMLTTAAFNALLKTLEEPPGRVTFILATTEPHKFPATIISRCQHYLFKRLAQAELEAHLASVLEREAVPYEAKAVSLIARRGAGSVRDSMSLLAQVLALGGAELTEADARGVLGLAGQEVFFGLIEAIRAEDGPAVVEILRQVLDKGLDIGFFLRELASMWRNLFLLRQAGQRALPVVDLPAEEADEWLAWAGRIEAAHIHACWQMTLEGQRRVQTSLEPALALELLLLNMAYLPRLLPLQNLASCAAPATPGSGGSGGPGNSGGRPGGPGGGPAPRQPQGGRPGGYRPQPLADQPAPYGRTESGPGPEQGGYARPSAGHQAVPSAAPRSYPPQAAPPVSQPEAQAAYGASGPANGSAPPAPAAAPAAGGYAPSGSGQSSSFAAAGQGHEPSGHDDALLPPQAAPAGPRTWDGFLRQAGRGSDMVALKHAQGTFLPDPAPGELVVSCANAFHRGRLAHPDKLRQLTEAAEAYFGPGVAVRLTEGEAANDRMSPHDLRDYVDNHPEVRQAVTAFDAEIIERKPR</sequence>
<evidence type="ECO:0000256" key="3">
    <source>
        <dbReference type="ARBA" id="ARBA00022695"/>
    </source>
</evidence>
<evidence type="ECO:0000256" key="4">
    <source>
        <dbReference type="ARBA" id="ARBA00022705"/>
    </source>
</evidence>
<dbReference type="SUPFAM" id="SSF48019">
    <property type="entry name" value="post-AAA+ oligomerization domain-like"/>
    <property type="match status" value="1"/>
</dbReference>
<comment type="function">
    <text evidence="11">DNA polymerase III is a complex, multichain enzyme responsible for most of the replicative synthesis in bacteria. This DNA polymerase also exhibits 3' to 5' exonuclease activity.</text>
</comment>
<feature type="compositionally biased region" description="Low complexity" evidence="12">
    <location>
        <begin position="526"/>
        <end position="536"/>
    </location>
</feature>
<feature type="domain" description="AAA+ ATPase" evidence="13">
    <location>
        <begin position="37"/>
        <end position="178"/>
    </location>
</feature>
<dbReference type="AlphaFoldDB" id="K6FQN3"/>
<feature type="compositionally biased region" description="Pro residues" evidence="12">
    <location>
        <begin position="458"/>
        <end position="468"/>
    </location>
</feature>
<feature type="region of interest" description="Disordered" evidence="12">
    <location>
        <begin position="378"/>
        <end position="543"/>
    </location>
</feature>
<dbReference type="PATRIC" id="fig|1206767.3.peg.394"/>
<name>K6FQN3_9BACT</name>
<feature type="compositionally biased region" description="Low complexity" evidence="12">
    <location>
        <begin position="474"/>
        <end position="516"/>
    </location>
</feature>
<dbReference type="PRINTS" id="PR00300">
    <property type="entry name" value="CLPPROTEASEA"/>
</dbReference>
<evidence type="ECO:0000259" key="13">
    <source>
        <dbReference type="SMART" id="SM00382"/>
    </source>
</evidence>
<dbReference type="InterPro" id="IPR022754">
    <property type="entry name" value="DNA_pol_III_gamma-3"/>
</dbReference>
<dbReference type="Proteomes" id="UP000006272">
    <property type="component" value="Unassembled WGS sequence"/>
</dbReference>
<dbReference type="InterPro" id="IPR050238">
    <property type="entry name" value="DNA_Rep/Repair_Clamp_Loader"/>
</dbReference>
<evidence type="ECO:0000313" key="15">
    <source>
        <dbReference type="Proteomes" id="UP000006272"/>
    </source>
</evidence>
<dbReference type="PANTHER" id="PTHR11669">
    <property type="entry name" value="REPLICATION FACTOR C / DNA POLYMERASE III GAMMA-TAU SUBUNIT"/>
    <property type="match status" value="1"/>
</dbReference>
<dbReference type="InterPro" id="IPR045085">
    <property type="entry name" value="HLD_clamp_pol_III_gamma_tau"/>
</dbReference>